<dbReference type="AlphaFoldDB" id="A0A7J7N2M8"/>
<dbReference type="InterPro" id="IPR057710">
    <property type="entry name" value="DUF7950"/>
</dbReference>
<dbReference type="Proteomes" id="UP000541444">
    <property type="component" value="Unassembled WGS sequence"/>
</dbReference>
<evidence type="ECO:0000313" key="3">
    <source>
        <dbReference type="Proteomes" id="UP000541444"/>
    </source>
</evidence>
<sequence>MNAGEGCYLARYPKGTQDTSKVEKIMIRFRPIAPKPVVDGSVSDPFNNNILVRKERQKRRYVKKTLPLLKETLKQKDSQHRRLPADLDQTAAMIPSICDMPTAHQLGRAITPNQTVAMPKQGRPTGSWVLVECVTDTCVDGGLGRTDEERRRNLEKDTCPGFISNDQNEVRWTNEAYKRMVGQVDGEEVRAEMVWLVMKEKLALTYPAFACRVRVQHNTSRKDRISMTIPCDVWKMDNGGFAWRLDVTAALSLGR</sequence>
<feature type="domain" description="DUF7950" evidence="1">
    <location>
        <begin position="126"/>
        <end position="252"/>
    </location>
</feature>
<evidence type="ECO:0000313" key="2">
    <source>
        <dbReference type="EMBL" id="KAF6161366.1"/>
    </source>
</evidence>
<gene>
    <name evidence="2" type="ORF">GIB67_009245</name>
</gene>
<organism evidence="2 3">
    <name type="scientific">Kingdonia uniflora</name>
    <dbReference type="NCBI Taxonomy" id="39325"/>
    <lineage>
        <taxon>Eukaryota</taxon>
        <taxon>Viridiplantae</taxon>
        <taxon>Streptophyta</taxon>
        <taxon>Embryophyta</taxon>
        <taxon>Tracheophyta</taxon>
        <taxon>Spermatophyta</taxon>
        <taxon>Magnoliopsida</taxon>
        <taxon>Ranunculales</taxon>
        <taxon>Circaeasteraceae</taxon>
        <taxon>Kingdonia</taxon>
    </lineage>
</organism>
<comment type="caution">
    <text evidence="2">The sequence shown here is derived from an EMBL/GenBank/DDBJ whole genome shotgun (WGS) entry which is preliminary data.</text>
</comment>
<accession>A0A7J7N2M8</accession>
<proteinExistence type="predicted"/>
<dbReference type="OrthoDB" id="425602at2759"/>
<reference evidence="2 3" key="1">
    <citation type="journal article" date="2020" name="IScience">
        <title>Genome Sequencing of the Endangered Kingdonia uniflora (Circaeasteraceae, Ranunculales) Reveals Potential Mechanisms of Evolutionary Specialization.</title>
        <authorList>
            <person name="Sun Y."/>
            <person name="Deng T."/>
            <person name="Zhang A."/>
            <person name="Moore M.J."/>
            <person name="Landis J.B."/>
            <person name="Lin N."/>
            <person name="Zhang H."/>
            <person name="Zhang X."/>
            <person name="Huang J."/>
            <person name="Zhang X."/>
            <person name="Sun H."/>
            <person name="Wang H."/>
        </authorList>
    </citation>
    <scope>NUCLEOTIDE SEQUENCE [LARGE SCALE GENOMIC DNA]</scope>
    <source>
        <strain evidence="2">TB1705</strain>
        <tissue evidence="2">Leaf</tissue>
    </source>
</reference>
<dbReference type="PANTHER" id="PTHR33595">
    <property type="entry name" value="VON WILLEBRAND FACTOR A DOMAIN PROTEIN"/>
    <property type="match status" value="1"/>
</dbReference>
<dbReference type="Pfam" id="PF25821">
    <property type="entry name" value="DUF7950"/>
    <property type="match status" value="1"/>
</dbReference>
<keyword evidence="3" id="KW-1185">Reference proteome</keyword>
<dbReference type="PANTHER" id="PTHR33595:SF7">
    <property type="entry name" value="OS12G0242500 PROTEIN"/>
    <property type="match status" value="1"/>
</dbReference>
<name>A0A7J7N2M8_9MAGN</name>
<protein>
    <recommendedName>
        <fullName evidence="1">DUF7950 domain-containing protein</fullName>
    </recommendedName>
</protein>
<dbReference type="EMBL" id="JACGCM010001129">
    <property type="protein sequence ID" value="KAF6161366.1"/>
    <property type="molecule type" value="Genomic_DNA"/>
</dbReference>
<evidence type="ECO:0000259" key="1">
    <source>
        <dbReference type="Pfam" id="PF25821"/>
    </source>
</evidence>